<dbReference type="SUPFAM" id="SSF46785">
    <property type="entry name" value="Winged helix' DNA-binding domain"/>
    <property type="match status" value="1"/>
</dbReference>
<comment type="similarity">
    <text evidence="1">Belongs to the LysR transcriptional regulatory family.</text>
</comment>
<dbReference type="PANTHER" id="PTHR30537:SF5">
    <property type="entry name" value="HTH-TYPE TRANSCRIPTIONAL ACTIVATOR TTDR-RELATED"/>
    <property type="match status" value="1"/>
</dbReference>
<dbReference type="Gene3D" id="1.10.10.10">
    <property type="entry name" value="Winged helix-like DNA-binding domain superfamily/Winged helix DNA-binding domain"/>
    <property type="match status" value="1"/>
</dbReference>
<dbReference type="KEGG" id="cem:LH23_07160"/>
<sequence length="301" mass="32876">MHLLSAMETYVQVIDTGSFSAAARRLRIGQPAISKTIAQLERQLGVRLLLRSTHGLTPTEAGSNFYEHARRTLSAADEAVTSTRGLSATLTGRLRVSGPVTFVRLHIMPHLADFLAEHPALDVDMFLEDRNIDLVEGGIDVALRMGAQADSSLTARRLGQNPRLVMGTPAYFSRTGRPQVPQDLLNHNAVIYDLRGGGSGWEFRQGKQRVPVTVHGRLRTTGMEAVREAVLSGIGLSIMSEWMFRRELASGEIQAVLTDWTLPPIDLWAVSPAGRAASAKSKAFISFVEARVFGKPSPEKP</sequence>
<dbReference type="GO" id="GO:0003700">
    <property type="term" value="F:DNA-binding transcription factor activity"/>
    <property type="evidence" value="ECO:0007669"/>
    <property type="project" value="InterPro"/>
</dbReference>
<dbReference type="PANTHER" id="PTHR30537">
    <property type="entry name" value="HTH-TYPE TRANSCRIPTIONAL REGULATOR"/>
    <property type="match status" value="1"/>
</dbReference>
<dbReference type="Proteomes" id="UP000029516">
    <property type="component" value="Chromosome"/>
</dbReference>
<evidence type="ECO:0000256" key="1">
    <source>
        <dbReference type="ARBA" id="ARBA00009437"/>
    </source>
</evidence>
<dbReference type="InterPro" id="IPR005119">
    <property type="entry name" value="LysR_subst-bd"/>
</dbReference>
<keyword evidence="2" id="KW-0805">Transcription regulation</keyword>
<evidence type="ECO:0000256" key="3">
    <source>
        <dbReference type="ARBA" id="ARBA00023125"/>
    </source>
</evidence>
<dbReference type="InterPro" id="IPR036390">
    <property type="entry name" value="WH_DNA-bd_sf"/>
</dbReference>
<proteinExistence type="inferred from homology"/>
<dbReference type="InterPro" id="IPR058163">
    <property type="entry name" value="LysR-type_TF_proteobact-type"/>
</dbReference>
<dbReference type="FunFam" id="1.10.10.10:FF:000001">
    <property type="entry name" value="LysR family transcriptional regulator"/>
    <property type="match status" value="1"/>
</dbReference>
<dbReference type="AlphaFoldDB" id="A0AAN0S2R0"/>
<dbReference type="Pfam" id="PF00126">
    <property type="entry name" value="HTH_1"/>
    <property type="match status" value="1"/>
</dbReference>
<dbReference type="GO" id="GO:0006351">
    <property type="term" value="P:DNA-templated transcription"/>
    <property type="evidence" value="ECO:0007669"/>
    <property type="project" value="TreeGrafter"/>
</dbReference>
<dbReference type="Pfam" id="PF03466">
    <property type="entry name" value="LysR_substrate"/>
    <property type="match status" value="1"/>
</dbReference>
<evidence type="ECO:0000259" key="5">
    <source>
        <dbReference type="PROSITE" id="PS50931"/>
    </source>
</evidence>
<dbReference type="SUPFAM" id="SSF53850">
    <property type="entry name" value="Periplasmic binding protein-like II"/>
    <property type="match status" value="1"/>
</dbReference>
<protein>
    <submittedName>
        <fullName evidence="6">Transcriptional regulator</fullName>
    </submittedName>
</protein>
<reference evidence="6 7" key="1">
    <citation type="submission" date="2014-09" db="EMBL/GenBank/DDBJ databases">
        <authorList>
            <person name="Chan K.-G."/>
        </authorList>
    </citation>
    <scope>NUCLEOTIDE SEQUENCE [LARGE SCALE GENOMIC DNA]</scope>
    <source>
        <strain evidence="6 7">M006</strain>
    </source>
</reference>
<keyword evidence="3" id="KW-0238">DNA-binding</keyword>
<feature type="domain" description="HTH lysR-type" evidence="5">
    <location>
        <begin position="1"/>
        <end position="59"/>
    </location>
</feature>
<evidence type="ECO:0000313" key="7">
    <source>
        <dbReference type="Proteomes" id="UP000029516"/>
    </source>
</evidence>
<gene>
    <name evidence="6" type="ORF">LH23_07160</name>
</gene>
<evidence type="ECO:0000256" key="2">
    <source>
        <dbReference type="ARBA" id="ARBA00023015"/>
    </source>
</evidence>
<dbReference type="InterPro" id="IPR036388">
    <property type="entry name" value="WH-like_DNA-bd_sf"/>
</dbReference>
<keyword evidence="4" id="KW-0804">Transcription</keyword>
<dbReference type="RefSeq" id="WP_039289483.1">
    <property type="nucleotide sequence ID" value="NZ_CP009458.1"/>
</dbReference>
<dbReference type="CDD" id="cd08422">
    <property type="entry name" value="PBP2_CrgA_like"/>
    <property type="match status" value="1"/>
</dbReference>
<dbReference type="PROSITE" id="PS50931">
    <property type="entry name" value="HTH_LYSR"/>
    <property type="match status" value="1"/>
</dbReference>
<dbReference type="PRINTS" id="PR00039">
    <property type="entry name" value="HTHLYSR"/>
</dbReference>
<dbReference type="GO" id="GO:0043565">
    <property type="term" value="F:sequence-specific DNA binding"/>
    <property type="evidence" value="ECO:0007669"/>
    <property type="project" value="TreeGrafter"/>
</dbReference>
<name>A0AAN0S2R0_9ENTR</name>
<dbReference type="InterPro" id="IPR000847">
    <property type="entry name" value="LysR_HTH_N"/>
</dbReference>
<dbReference type="Gene3D" id="3.40.190.290">
    <property type="match status" value="1"/>
</dbReference>
<evidence type="ECO:0000256" key="4">
    <source>
        <dbReference type="ARBA" id="ARBA00023163"/>
    </source>
</evidence>
<dbReference type="EMBL" id="CP009458">
    <property type="protein sequence ID" value="AIR60441.1"/>
    <property type="molecule type" value="Genomic_DNA"/>
</dbReference>
<organism evidence="6 7">
    <name type="scientific">Cedecea neteri</name>
    <dbReference type="NCBI Taxonomy" id="158822"/>
    <lineage>
        <taxon>Bacteria</taxon>
        <taxon>Pseudomonadati</taxon>
        <taxon>Pseudomonadota</taxon>
        <taxon>Gammaproteobacteria</taxon>
        <taxon>Enterobacterales</taxon>
        <taxon>Enterobacteriaceae</taxon>
        <taxon>Cedecea</taxon>
    </lineage>
</organism>
<evidence type="ECO:0000313" key="6">
    <source>
        <dbReference type="EMBL" id="AIR60441.1"/>
    </source>
</evidence>
<accession>A0AAN0S2R0</accession>